<dbReference type="RefSeq" id="XP_064653991.1">
    <property type="nucleotide sequence ID" value="XM_064807716.1"/>
</dbReference>
<dbReference type="InterPro" id="IPR011008">
    <property type="entry name" value="Dimeric_a/b-barrel"/>
</dbReference>
<protein>
    <submittedName>
        <fullName evidence="1">Uncharacterized protein</fullName>
    </submittedName>
</protein>
<reference evidence="1 2" key="1">
    <citation type="submission" date="2023-08" db="EMBL/GenBank/DDBJ databases">
        <title>Black Yeasts Isolated from many extreme environments.</title>
        <authorList>
            <person name="Coleine C."/>
            <person name="Stajich J.E."/>
            <person name="Selbmann L."/>
        </authorList>
    </citation>
    <scope>NUCLEOTIDE SEQUENCE [LARGE SCALE GENOMIC DNA]</scope>
    <source>
        <strain evidence="1 2">CCFEE 5935</strain>
    </source>
</reference>
<gene>
    <name evidence="1" type="ORF">LTR77_010498</name>
</gene>
<organism evidence="1 2">
    <name type="scientific">Saxophila tyrrhenica</name>
    <dbReference type="NCBI Taxonomy" id="1690608"/>
    <lineage>
        <taxon>Eukaryota</taxon>
        <taxon>Fungi</taxon>
        <taxon>Dikarya</taxon>
        <taxon>Ascomycota</taxon>
        <taxon>Pezizomycotina</taxon>
        <taxon>Dothideomycetes</taxon>
        <taxon>Dothideomycetidae</taxon>
        <taxon>Mycosphaerellales</taxon>
        <taxon>Extremaceae</taxon>
        <taxon>Saxophila</taxon>
    </lineage>
</organism>
<dbReference type="AlphaFoldDB" id="A0AAV9NYX3"/>
<keyword evidence="2" id="KW-1185">Reference proteome</keyword>
<name>A0AAV9NYX3_9PEZI</name>
<dbReference type="SUPFAM" id="SSF54909">
    <property type="entry name" value="Dimeric alpha+beta barrel"/>
    <property type="match status" value="2"/>
</dbReference>
<proteinExistence type="predicted"/>
<comment type="caution">
    <text evidence="1">The sequence shown here is derived from an EMBL/GenBank/DDBJ whole genome shotgun (WGS) entry which is preliminary data.</text>
</comment>
<dbReference type="GeneID" id="89931824"/>
<evidence type="ECO:0000313" key="1">
    <source>
        <dbReference type="EMBL" id="KAK5163549.1"/>
    </source>
</evidence>
<dbReference type="Gene3D" id="3.30.70.100">
    <property type="match status" value="1"/>
</dbReference>
<sequence>MTDKTPAILYALTTPHPSQPQDHFNTWYDNVHAPSRARCPGVHQVARWVATDDSRPGWLATYELNDASALQTDAYKQARLNDGDDETTMFSDLSRRVYNLLSDKTCTEYATYCASGKPRAMTHVAVHPDKSTDLTDDEFNKWYEEEHVPLLSKCPGWLRSTRWVLVDEKDPRNGQFSETARFLACHEWEDADVVYGSDEFSHAVTTPWRTRVMSNIDRQTEERRLFQLWRQFLPDGTSVAAEQKQTKMRSWGDIKAVPTSTRALLFYWLYKYPTHL</sequence>
<evidence type="ECO:0000313" key="2">
    <source>
        <dbReference type="Proteomes" id="UP001337655"/>
    </source>
</evidence>
<dbReference type="Proteomes" id="UP001337655">
    <property type="component" value="Unassembled WGS sequence"/>
</dbReference>
<dbReference type="EMBL" id="JAVRRT010000024">
    <property type="protein sequence ID" value="KAK5163549.1"/>
    <property type="molecule type" value="Genomic_DNA"/>
</dbReference>
<accession>A0AAV9NYX3</accession>